<sequence>MKNLTSEYLCPPLFPHARTLKLRISRVKSPNGKSSDKRTPAGPWYSQPRCDGSRETPCPTDIDLSKEYCLAVCGQESILETHVKMYAIWPSWCRKSLSLRPVSKFKIAGGQVMLVYPWCFDFSHDYGFVLPTSLEDKIGLSQVAMIRWQGTAGVSQRKVQVLGTKSGAQNESGSPF</sequence>
<comment type="caution">
    <text evidence="2">The sequence shown here is derived from an EMBL/GenBank/DDBJ whole genome shotgun (WGS) entry which is preliminary data.</text>
</comment>
<keyword evidence="3" id="KW-1185">Reference proteome</keyword>
<reference evidence="2 3" key="1">
    <citation type="submission" date="2024-07" db="EMBL/GenBank/DDBJ databases">
        <title>Section-level genome sequencing and comparative genomics of Aspergillus sections Usti and Cavernicolus.</title>
        <authorList>
            <consortium name="Lawrence Berkeley National Laboratory"/>
            <person name="Nybo J.L."/>
            <person name="Vesth T.C."/>
            <person name="Theobald S."/>
            <person name="Frisvad J.C."/>
            <person name="Larsen T.O."/>
            <person name="Kjaerboelling I."/>
            <person name="Rothschild-Mancinelli K."/>
            <person name="Lyhne E.K."/>
            <person name="Kogle M.E."/>
            <person name="Barry K."/>
            <person name="Clum A."/>
            <person name="Na H."/>
            <person name="Ledsgaard L."/>
            <person name="Lin J."/>
            <person name="Lipzen A."/>
            <person name="Kuo A."/>
            <person name="Riley R."/>
            <person name="Mondo S."/>
            <person name="Labutti K."/>
            <person name="Haridas S."/>
            <person name="Pangalinan J."/>
            <person name="Salamov A.A."/>
            <person name="Simmons B.A."/>
            <person name="Magnuson J.K."/>
            <person name="Chen J."/>
            <person name="Drula E."/>
            <person name="Henrissat B."/>
            <person name="Wiebenga A."/>
            <person name="Lubbers R.J."/>
            <person name="Gomes A.C."/>
            <person name="Macurrencykelacurrency M.R."/>
            <person name="Stajich J."/>
            <person name="Grigoriev I.V."/>
            <person name="Mortensen U.H."/>
            <person name="De Vries R.P."/>
            <person name="Baker S.E."/>
            <person name="Andersen M.R."/>
        </authorList>
    </citation>
    <scope>NUCLEOTIDE SEQUENCE [LARGE SCALE GENOMIC DNA]</scope>
    <source>
        <strain evidence="2 3">CBS 449.75</strain>
    </source>
</reference>
<evidence type="ECO:0000313" key="3">
    <source>
        <dbReference type="Proteomes" id="UP001610432"/>
    </source>
</evidence>
<organism evidence="2 3">
    <name type="scientific">Aspergillus lucknowensis</name>
    <dbReference type="NCBI Taxonomy" id="176173"/>
    <lineage>
        <taxon>Eukaryota</taxon>
        <taxon>Fungi</taxon>
        <taxon>Dikarya</taxon>
        <taxon>Ascomycota</taxon>
        <taxon>Pezizomycotina</taxon>
        <taxon>Eurotiomycetes</taxon>
        <taxon>Eurotiomycetidae</taxon>
        <taxon>Eurotiales</taxon>
        <taxon>Aspergillaceae</taxon>
        <taxon>Aspergillus</taxon>
        <taxon>Aspergillus subgen. Nidulantes</taxon>
    </lineage>
</organism>
<evidence type="ECO:0000256" key="1">
    <source>
        <dbReference type="SAM" id="MobiDB-lite"/>
    </source>
</evidence>
<feature type="region of interest" description="Disordered" evidence="1">
    <location>
        <begin position="28"/>
        <end position="55"/>
    </location>
</feature>
<accession>A0ABR4M395</accession>
<evidence type="ECO:0000313" key="2">
    <source>
        <dbReference type="EMBL" id="KAL2871065.1"/>
    </source>
</evidence>
<dbReference type="RefSeq" id="XP_070890044.1">
    <property type="nucleotide sequence ID" value="XM_071028157.1"/>
</dbReference>
<proteinExistence type="predicted"/>
<dbReference type="EMBL" id="JBFXLQ010000004">
    <property type="protein sequence ID" value="KAL2871065.1"/>
    <property type="molecule type" value="Genomic_DNA"/>
</dbReference>
<dbReference type="Proteomes" id="UP001610432">
    <property type="component" value="Unassembled WGS sequence"/>
</dbReference>
<name>A0ABR4M395_9EURO</name>
<protein>
    <submittedName>
        <fullName evidence="2">Uncharacterized protein</fullName>
    </submittedName>
</protein>
<dbReference type="GeneID" id="98143229"/>
<gene>
    <name evidence="2" type="ORF">BJX67DRAFT_343456</name>
</gene>